<keyword evidence="1" id="KW-0472">Membrane</keyword>
<keyword evidence="1" id="KW-0812">Transmembrane</keyword>
<dbReference type="PANTHER" id="PTHR38848">
    <property type="entry name" value="G-PROTEIN COUPLED RECEPTORS FAMILY 3 PROFILE DOMAIN-CONTAINING PROTEIN"/>
    <property type="match status" value="1"/>
</dbReference>
<evidence type="ECO:0000313" key="3">
    <source>
        <dbReference type="Proteomes" id="UP000799777"/>
    </source>
</evidence>
<comment type="caution">
    <text evidence="2">The sequence shown here is derived from an EMBL/GenBank/DDBJ whole genome shotgun (WGS) entry which is preliminary data.</text>
</comment>
<feature type="transmembrane region" description="Helical" evidence="1">
    <location>
        <begin position="304"/>
        <end position="328"/>
    </location>
</feature>
<sequence>METPLWPSLTLSAQLTATAVPIFGYIEPDDLRLWLAGPHRHGEPDTYRASFLVLSLFCISMVSGMVGYRIRHTDRKAVKEFALTHYLVCFLYLFATAFVASAALVETGLGLGTEHICSAAIMICIAFYVGSKIVVYLFLVERAHALRAPYMRRMRDWLWIAGTLSIALGFGALAVIAFVRGFANISPLDGKCRIGLPKQVTIPLLTYDLLINILLTLTFVHLLAPVIRSNNLNVLGCNASHFAKYLACCCVRPKDTSVDLGRGNRRVARRLKKLLWRTFFGACLVLIPTMANLIQMTILGGSESGFFCLTFCTLDVTWSCCVFHWLVISSYHDNKISHESVPKRMP</sequence>
<feature type="transmembrane region" description="Helical" evidence="1">
    <location>
        <begin position="274"/>
        <end position="298"/>
    </location>
</feature>
<accession>A0A9P4LMY3</accession>
<name>A0A9P4LMY3_9PLEO</name>
<organism evidence="2 3">
    <name type="scientific">Setomelanomma holmii</name>
    <dbReference type="NCBI Taxonomy" id="210430"/>
    <lineage>
        <taxon>Eukaryota</taxon>
        <taxon>Fungi</taxon>
        <taxon>Dikarya</taxon>
        <taxon>Ascomycota</taxon>
        <taxon>Pezizomycotina</taxon>
        <taxon>Dothideomycetes</taxon>
        <taxon>Pleosporomycetidae</taxon>
        <taxon>Pleosporales</taxon>
        <taxon>Pleosporineae</taxon>
        <taxon>Phaeosphaeriaceae</taxon>
        <taxon>Setomelanomma</taxon>
    </lineage>
</organism>
<keyword evidence="1" id="KW-1133">Transmembrane helix</keyword>
<feature type="transmembrane region" description="Helical" evidence="1">
    <location>
        <begin position="202"/>
        <end position="224"/>
    </location>
</feature>
<dbReference type="AlphaFoldDB" id="A0A9P4LMY3"/>
<dbReference type="PANTHER" id="PTHR38848:SF3">
    <property type="entry name" value="G-PROTEIN COUPLED RECEPTORS FAMILY 3 PROFILE DOMAIN-CONTAINING PROTEIN"/>
    <property type="match status" value="1"/>
</dbReference>
<evidence type="ECO:0000256" key="1">
    <source>
        <dbReference type="SAM" id="Phobius"/>
    </source>
</evidence>
<feature type="transmembrane region" description="Helical" evidence="1">
    <location>
        <begin position="82"/>
        <end position="104"/>
    </location>
</feature>
<dbReference type="Proteomes" id="UP000799777">
    <property type="component" value="Unassembled WGS sequence"/>
</dbReference>
<dbReference type="EMBL" id="ML978181">
    <property type="protein sequence ID" value="KAF2031428.1"/>
    <property type="molecule type" value="Genomic_DNA"/>
</dbReference>
<evidence type="ECO:0000313" key="2">
    <source>
        <dbReference type="EMBL" id="KAF2031428.1"/>
    </source>
</evidence>
<keyword evidence="3" id="KW-1185">Reference proteome</keyword>
<proteinExistence type="predicted"/>
<feature type="transmembrane region" description="Helical" evidence="1">
    <location>
        <begin position="116"/>
        <end position="139"/>
    </location>
</feature>
<feature type="transmembrane region" description="Helical" evidence="1">
    <location>
        <begin position="159"/>
        <end position="182"/>
    </location>
</feature>
<protein>
    <submittedName>
        <fullName evidence="2">Uncharacterized protein</fullName>
    </submittedName>
</protein>
<feature type="transmembrane region" description="Helical" evidence="1">
    <location>
        <begin position="48"/>
        <end position="70"/>
    </location>
</feature>
<reference evidence="2" key="1">
    <citation type="journal article" date="2020" name="Stud. Mycol.">
        <title>101 Dothideomycetes genomes: a test case for predicting lifestyles and emergence of pathogens.</title>
        <authorList>
            <person name="Haridas S."/>
            <person name="Albert R."/>
            <person name="Binder M."/>
            <person name="Bloem J."/>
            <person name="Labutti K."/>
            <person name="Salamov A."/>
            <person name="Andreopoulos B."/>
            <person name="Baker S."/>
            <person name="Barry K."/>
            <person name="Bills G."/>
            <person name="Bluhm B."/>
            <person name="Cannon C."/>
            <person name="Castanera R."/>
            <person name="Culley D."/>
            <person name="Daum C."/>
            <person name="Ezra D."/>
            <person name="Gonzalez J."/>
            <person name="Henrissat B."/>
            <person name="Kuo A."/>
            <person name="Liang C."/>
            <person name="Lipzen A."/>
            <person name="Lutzoni F."/>
            <person name="Magnuson J."/>
            <person name="Mondo S."/>
            <person name="Nolan M."/>
            <person name="Ohm R."/>
            <person name="Pangilinan J."/>
            <person name="Park H.-J."/>
            <person name="Ramirez L."/>
            <person name="Alfaro M."/>
            <person name="Sun H."/>
            <person name="Tritt A."/>
            <person name="Yoshinaga Y."/>
            <person name="Zwiers L.-H."/>
            <person name="Turgeon B."/>
            <person name="Goodwin S."/>
            <person name="Spatafora J."/>
            <person name="Crous P."/>
            <person name="Grigoriev I."/>
        </authorList>
    </citation>
    <scope>NUCLEOTIDE SEQUENCE</scope>
    <source>
        <strain evidence="2">CBS 110217</strain>
    </source>
</reference>
<dbReference type="OrthoDB" id="3210850at2759"/>
<gene>
    <name evidence="2" type="ORF">EK21DRAFT_111023</name>
</gene>